<evidence type="ECO:0000313" key="1">
    <source>
        <dbReference type="EMBL" id="SFZ86672.1"/>
    </source>
</evidence>
<sequence>MTEFTYFFRSSVALHDAIRHNDAEAKADALEDLIAIWLHSPNLKLRARCASLLQANGMQADMDELCTLWATF</sequence>
<protein>
    <submittedName>
        <fullName evidence="1">Uncharacterized protein</fullName>
    </submittedName>
</protein>
<reference evidence="1 2" key="1">
    <citation type="submission" date="2016-11" db="EMBL/GenBank/DDBJ databases">
        <authorList>
            <person name="Jaros S."/>
            <person name="Januszkiewicz K."/>
            <person name="Wedrychowicz H."/>
        </authorList>
    </citation>
    <scope>NUCLEOTIDE SEQUENCE [LARGE SCALE GENOMIC DNA]</scope>
    <source>
        <strain evidence="1 2">ATCC 23634</strain>
    </source>
</reference>
<evidence type="ECO:0000313" key="2">
    <source>
        <dbReference type="Proteomes" id="UP000183447"/>
    </source>
</evidence>
<name>A0A1K2I2X4_9HYPH</name>
<dbReference type="Proteomes" id="UP000183447">
    <property type="component" value="Unassembled WGS sequence"/>
</dbReference>
<organism evidence="1 2">
    <name type="scientific">Devosia enhydra</name>
    <dbReference type="NCBI Taxonomy" id="665118"/>
    <lineage>
        <taxon>Bacteria</taxon>
        <taxon>Pseudomonadati</taxon>
        <taxon>Pseudomonadota</taxon>
        <taxon>Alphaproteobacteria</taxon>
        <taxon>Hyphomicrobiales</taxon>
        <taxon>Devosiaceae</taxon>
        <taxon>Devosia</taxon>
    </lineage>
</organism>
<keyword evidence="2" id="KW-1185">Reference proteome</keyword>
<dbReference type="RefSeq" id="WP_072346584.1">
    <property type="nucleotide sequence ID" value="NZ_FPKU01000004.1"/>
</dbReference>
<gene>
    <name evidence="1" type="ORF">SAMN02983003_3866</name>
</gene>
<dbReference type="AlphaFoldDB" id="A0A1K2I2X4"/>
<dbReference type="EMBL" id="FPKU01000004">
    <property type="protein sequence ID" value="SFZ86672.1"/>
    <property type="molecule type" value="Genomic_DNA"/>
</dbReference>
<accession>A0A1K2I2X4</accession>
<proteinExistence type="predicted"/>